<comment type="caution">
    <text evidence="2">The sequence shown here is derived from an EMBL/GenBank/DDBJ whole genome shotgun (WGS) entry which is preliminary data.</text>
</comment>
<dbReference type="Proteomes" id="UP000314294">
    <property type="component" value="Unassembled WGS sequence"/>
</dbReference>
<proteinExistence type="predicted"/>
<evidence type="ECO:0000313" key="3">
    <source>
        <dbReference type="Proteomes" id="UP000314294"/>
    </source>
</evidence>
<sequence length="229" mass="25092">MGGVTGGVRFPLVWRGGVETLLRHRPPVRDRDNLGCTFFFRVSCSRRAASVMNLACGGCTGRVPVSGSPIHPHGQMHCGVERSGEHDGDMFMAAESSGGHYQEWWHRPGDSRKPPQPTAEQRHLLVTDGTSRPAEGDGDKSACLFSRRLIIKENVLQAAGHQMRRKTGQIKHPLCNYASQALGTTRKSSYFSEWAQAERHAAARDTTVRHYSSQDTGGVLSGGLEQAEK</sequence>
<evidence type="ECO:0000256" key="1">
    <source>
        <dbReference type="SAM" id="MobiDB-lite"/>
    </source>
</evidence>
<dbReference type="EMBL" id="SRLO01000074">
    <property type="protein sequence ID" value="TNN78421.1"/>
    <property type="molecule type" value="Genomic_DNA"/>
</dbReference>
<name>A0A4Z2IKW7_9TELE</name>
<feature type="region of interest" description="Disordered" evidence="1">
    <location>
        <begin position="206"/>
        <end position="229"/>
    </location>
</feature>
<protein>
    <submittedName>
        <fullName evidence="2">Uncharacterized protein</fullName>
    </submittedName>
</protein>
<dbReference type="OrthoDB" id="10582397at2759"/>
<reference evidence="2 3" key="1">
    <citation type="submission" date="2019-03" db="EMBL/GenBank/DDBJ databases">
        <title>First draft genome of Liparis tanakae, snailfish: a comprehensive survey of snailfish specific genes.</title>
        <authorList>
            <person name="Kim W."/>
            <person name="Song I."/>
            <person name="Jeong J.-H."/>
            <person name="Kim D."/>
            <person name="Kim S."/>
            <person name="Ryu S."/>
            <person name="Song J.Y."/>
            <person name="Lee S.K."/>
        </authorList>
    </citation>
    <scope>NUCLEOTIDE SEQUENCE [LARGE SCALE GENOMIC DNA]</scope>
    <source>
        <tissue evidence="2">Muscle</tissue>
    </source>
</reference>
<keyword evidence="3" id="KW-1185">Reference proteome</keyword>
<organism evidence="2 3">
    <name type="scientific">Liparis tanakae</name>
    <name type="common">Tanaka's snailfish</name>
    <dbReference type="NCBI Taxonomy" id="230148"/>
    <lineage>
        <taxon>Eukaryota</taxon>
        <taxon>Metazoa</taxon>
        <taxon>Chordata</taxon>
        <taxon>Craniata</taxon>
        <taxon>Vertebrata</taxon>
        <taxon>Euteleostomi</taxon>
        <taxon>Actinopterygii</taxon>
        <taxon>Neopterygii</taxon>
        <taxon>Teleostei</taxon>
        <taxon>Neoteleostei</taxon>
        <taxon>Acanthomorphata</taxon>
        <taxon>Eupercaria</taxon>
        <taxon>Perciformes</taxon>
        <taxon>Cottioidei</taxon>
        <taxon>Cottales</taxon>
        <taxon>Liparidae</taxon>
        <taxon>Liparis</taxon>
    </lineage>
</organism>
<evidence type="ECO:0000313" key="2">
    <source>
        <dbReference type="EMBL" id="TNN78421.1"/>
    </source>
</evidence>
<gene>
    <name evidence="2" type="ORF">EYF80_011405</name>
</gene>
<dbReference type="AlphaFoldDB" id="A0A4Z2IKW7"/>
<accession>A0A4Z2IKW7</accession>